<protein>
    <submittedName>
        <fullName evidence="3">Uncharacterized protein</fullName>
    </submittedName>
</protein>
<feature type="region of interest" description="Disordered" evidence="1">
    <location>
        <begin position="24"/>
        <end position="63"/>
    </location>
</feature>
<name>A0A6M5Z189_9BACT</name>
<feature type="chain" id="PRO_5026772177" evidence="2">
    <location>
        <begin position="24"/>
        <end position="459"/>
    </location>
</feature>
<accession>A0A6M5Z189</accession>
<reference evidence="4" key="1">
    <citation type="submission" date="2020-05" db="EMBL/GenBank/DDBJ databases">
        <title>Frigoriglobus tundricola gen. nov., sp. nov., a psychrotolerant cellulolytic planctomycete of the family Gemmataceae with two divergent copies of 16S rRNA gene.</title>
        <authorList>
            <person name="Kulichevskaya I.S."/>
            <person name="Ivanova A.A."/>
            <person name="Naumoff D.G."/>
            <person name="Beletsky A.V."/>
            <person name="Rijpstra W.I.C."/>
            <person name="Sinninghe Damste J.S."/>
            <person name="Mardanov A.V."/>
            <person name="Ravin N.V."/>
            <person name="Dedysh S.N."/>
        </authorList>
    </citation>
    <scope>NUCLEOTIDE SEQUENCE [LARGE SCALE GENOMIC DNA]</scope>
    <source>
        <strain evidence="4">PL17</strain>
    </source>
</reference>
<evidence type="ECO:0000256" key="1">
    <source>
        <dbReference type="SAM" id="MobiDB-lite"/>
    </source>
</evidence>
<dbReference type="Proteomes" id="UP000503447">
    <property type="component" value="Chromosome"/>
</dbReference>
<sequence>MPRAAWVAAVALLTAGVLNPAAAQPLAPSAPVGGPPPPPLGSTPVTPTRNLDRPPPVLGSPVSVEDVAPRAVAPAGFTAPPAGTPLQRAAAFGAPSAAGSDGVDPPAPVAPVPAARVDGTRAKTAYQPPAADPVNEFLFKRSDLKDRDGRAAGKSASGTDDPLAARKFDVGEQFDKAFGARGDWFKSDHCLDSFISPVSNPFLFEDPRSLTEVRPIFIYQGVPSKQPDFGGGHTTFFGTQARLAFTDRWSLVLNKFGGDTINGKNDPSPFHNQTGFAEIWLSPKYTFYRDVDAGTIAAGGLQFQIPVGSKSTYQNTGTLSLVPYVSYAQNFLRDFRLGSFNVMATTGYSFSVNRDRSDYYYLSGHLDFDVAGLHRFYPLLELNWLVNTTNGRTTTIGSEGRDLINFGGQASGSGLLTIALGGRVKITESAQLGAAFELPLAGKRDLFDYRFTLDFILRY</sequence>
<dbReference type="EMBL" id="CP053452">
    <property type="protein sequence ID" value="QJW99191.1"/>
    <property type="molecule type" value="Genomic_DNA"/>
</dbReference>
<dbReference type="KEGG" id="ftj:FTUN_6791"/>
<evidence type="ECO:0000313" key="3">
    <source>
        <dbReference type="EMBL" id="QJW99191.1"/>
    </source>
</evidence>
<dbReference type="RefSeq" id="WP_171474202.1">
    <property type="nucleotide sequence ID" value="NZ_CP053452.2"/>
</dbReference>
<gene>
    <name evidence="3" type="ORF">FTUN_6791</name>
</gene>
<dbReference type="AlphaFoldDB" id="A0A6M5Z189"/>
<keyword evidence="4" id="KW-1185">Reference proteome</keyword>
<feature type="signal peptide" evidence="2">
    <location>
        <begin position="1"/>
        <end position="23"/>
    </location>
</feature>
<evidence type="ECO:0000256" key="2">
    <source>
        <dbReference type="SAM" id="SignalP"/>
    </source>
</evidence>
<organism evidence="3 4">
    <name type="scientific">Frigoriglobus tundricola</name>
    <dbReference type="NCBI Taxonomy" id="2774151"/>
    <lineage>
        <taxon>Bacteria</taxon>
        <taxon>Pseudomonadati</taxon>
        <taxon>Planctomycetota</taxon>
        <taxon>Planctomycetia</taxon>
        <taxon>Gemmatales</taxon>
        <taxon>Gemmataceae</taxon>
        <taxon>Frigoriglobus</taxon>
    </lineage>
</organism>
<keyword evidence="2" id="KW-0732">Signal</keyword>
<proteinExistence type="predicted"/>
<evidence type="ECO:0000313" key="4">
    <source>
        <dbReference type="Proteomes" id="UP000503447"/>
    </source>
</evidence>